<dbReference type="Gene3D" id="3.40.50.300">
    <property type="entry name" value="P-loop containing nucleotide triphosphate hydrolases"/>
    <property type="match status" value="2"/>
</dbReference>
<evidence type="ECO:0000256" key="7">
    <source>
        <dbReference type="ARBA" id="ARBA00023235"/>
    </source>
</evidence>
<reference evidence="15 16" key="1">
    <citation type="submission" date="2015-08" db="EMBL/GenBank/DDBJ databases">
        <title>Comparative genomics of the Campylobacter concisus group.</title>
        <authorList>
            <person name="Yee E."/>
            <person name="Chapman M.H."/>
            <person name="Huynh S."/>
            <person name="Bono J.L."/>
            <person name="On S.L."/>
            <person name="St Leger J."/>
            <person name="Foster G."/>
            <person name="Parker C.T."/>
            <person name="Miller W.G."/>
        </authorList>
    </citation>
    <scope>NUCLEOTIDE SEQUENCE [LARGE SCALE GENOMIC DNA]</scope>
    <source>
        <strain evidence="15 16">RM9337</strain>
    </source>
</reference>
<dbReference type="RefSeq" id="WP_170015673.1">
    <property type="nucleotide sequence ID" value="NZ_CP012545.1"/>
</dbReference>
<evidence type="ECO:0000256" key="2">
    <source>
        <dbReference type="ARBA" id="ARBA00022741"/>
    </source>
</evidence>
<evidence type="ECO:0000256" key="10">
    <source>
        <dbReference type="ARBA" id="ARBA00034923"/>
    </source>
</evidence>
<evidence type="ECO:0000256" key="8">
    <source>
        <dbReference type="ARBA" id="ARBA00034617"/>
    </source>
</evidence>
<dbReference type="CDD" id="cd17932">
    <property type="entry name" value="DEXQc_UvrD"/>
    <property type="match status" value="1"/>
</dbReference>
<dbReference type="EMBL" id="LIWG01000002">
    <property type="protein sequence ID" value="MBE3607684.1"/>
    <property type="molecule type" value="Genomic_DNA"/>
</dbReference>
<dbReference type="InterPro" id="IPR013986">
    <property type="entry name" value="DExx_box_DNA_helicase_dom_sf"/>
</dbReference>
<comment type="catalytic activity">
    <reaction evidence="8">
        <text>Couples ATP hydrolysis with the unwinding of duplex DNA by translocating in the 3'-5' direction.</text>
        <dbReference type="EC" id="5.6.2.4"/>
    </reaction>
</comment>
<dbReference type="InterPro" id="IPR014016">
    <property type="entry name" value="UvrD-like_ATP-bd"/>
</dbReference>
<evidence type="ECO:0000256" key="5">
    <source>
        <dbReference type="ARBA" id="ARBA00022840"/>
    </source>
</evidence>
<dbReference type="PROSITE" id="PS51198">
    <property type="entry name" value="UVRD_HELICASE_ATP_BIND"/>
    <property type="match status" value="1"/>
</dbReference>
<evidence type="ECO:0000256" key="6">
    <source>
        <dbReference type="ARBA" id="ARBA00023125"/>
    </source>
</evidence>
<dbReference type="InterPro" id="IPR000212">
    <property type="entry name" value="DNA_helicase_UvrD/REP"/>
</dbReference>
<proteinExistence type="inferred from homology"/>
<evidence type="ECO:0000256" key="12">
    <source>
        <dbReference type="PROSITE-ProRule" id="PRU00560"/>
    </source>
</evidence>
<dbReference type="PANTHER" id="PTHR11070:SF2">
    <property type="entry name" value="ATP-DEPENDENT DNA HELICASE SRS2"/>
    <property type="match status" value="1"/>
</dbReference>
<dbReference type="InterPro" id="IPR014017">
    <property type="entry name" value="DNA_helicase_UvrD-like_C"/>
</dbReference>
<gene>
    <name evidence="15" type="ORF">CCAL9337_02920</name>
</gene>
<dbReference type="GO" id="GO:0033202">
    <property type="term" value="C:DNA helicase complex"/>
    <property type="evidence" value="ECO:0007669"/>
    <property type="project" value="TreeGrafter"/>
</dbReference>
<sequence>MQNLLNQLNDSQQEAARHIDGAMLILAGAGSGKTKTITTRLAYLIGEVGIDPANTLTLTFTNKAANEMRSRALAMLSDVNTNFTPLLCTFHKFGLLFLKFYISKIGRKNNFIIIDTDDKKRIIKSFESQIATSILANEISNYKNSLLSVEDVYKNANFLNNENGKDGFYQKVAVIYERYEEYLKTNNLVDFDDLLMLTYKILDENEDLAREISNRYKYIMVDEYQDTNDLQYKLLRKLCATHENICVVGDDDQSIYGWRGAKVENILNFKDQFKDVKIIRLEQNYRSTTPILKAANELIDHNRNRLGKNLISVSGDGEEIKLMESFDENIESNKIAKQIKELLLSGVAAKDIAILYRINALSRSLEDGLNKEKIPYKMVGGIKFYERAEIKDIISYLRLVINQNDDFSIKRIINRPKRGLGKISLEKLEKIAFDNKISLFEAILAIDEKDEVFSKKIKSALIEFTQNLKELQGFESLYELIDKIETKFGIKKYYESLPDGSERAANIDEFYAMLKDQIKQNPSFDLDEFLNELTITSEQDNISSEAISIMSVHASKGLEFEHLFVIGFEEGFFPLIGDGSDIEEERRLAYVAITRAKRNLTLTFANSRFYKGQRTRLNKSRFLSESGLVQGSLVIEQSNEYKKGDLVKHKIFGIGRVTEVSKVKKELKLTINFAGNVKEIMSSFVEHAV</sequence>
<organism evidence="15 16">
    <name type="scientific">Campylobacter californiensis</name>
    <dbReference type="NCBI Taxonomy" id="1032243"/>
    <lineage>
        <taxon>Bacteria</taxon>
        <taxon>Pseudomonadati</taxon>
        <taxon>Campylobacterota</taxon>
        <taxon>Epsilonproteobacteria</taxon>
        <taxon>Campylobacterales</taxon>
        <taxon>Campylobacteraceae</taxon>
        <taxon>Campylobacter</taxon>
    </lineage>
</organism>
<accession>A0AAW3ZRE7</accession>
<evidence type="ECO:0000256" key="4">
    <source>
        <dbReference type="ARBA" id="ARBA00022806"/>
    </source>
</evidence>
<dbReference type="GO" id="GO:0043138">
    <property type="term" value="F:3'-5' DNA helicase activity"/>
    <property type="evidence" value="ECO:0007669"/>
    <property type="project" value="UniProtKB-EC"/>
</dbReference>
<dbReference type="EC" id="5.6.2.4" evidence="9"/>
<evidence type="ECO:0000256" key="11">
    <source>
        <dbReference type="ARBA" id="ARBA00048988"/>
    </source>
</evidence>
<evidence type="ECO:0000313" key="15">
    <source>
        <dbReference type="EMBL" id="MBE3607684.1"/>
    </source>
</evidence>
<feature type="binding site" evidence="12">
    <location>
        <begin position="27"/>
        <end position="34"/>
    </location>
    <ligand>
        <name>ATP</name>
        <dbReference type="ChEBI" id="CHEBI:30616"/>
    </ligand>
</feature>
<dbReference type="SUPFAM" id="SSF52540">
    <property type="entry name" value="P-loop containing nucleoside triphosphate hydrolases"/>
    <property type="match status" value="1"/>
</dbReference>
<keyword evidence="4 12" id="KW-0347">Helicase</keyword>
<keyword evidence="2 12" id="KW-0547">Nucleotide-binding</keyword>
<keyword evidence="7" id="KW-0413">Isomerase</keyword>
<keyword evidence="5 12" id="KW-0067">ATP-binding</keyword>
<dbReference type="Pfam" id="PF00580">
    <property type="entry name" value="UvrD-helicase"/>
    <property type="match status" value="1"/>
</dbReference>
<dbReference type="PROSITE" id="PS51217">
    <property type="entry name" value="UVRD_HELICASE_CTER"/>
    <property type="match status" value="1"/>
</dbReference>
<dbReference type="GO" id="GO:0005524">
    <property type="term" value="F:ATP binding"/>
    <property type="evidence" value="ECO:0007669"/>
    <property type="project" value="UniProtKB-UniRule"/>
</dbReference>
<dbReference type="Proteomes" id="UP000650616">
    <property type="component" value="Unassembled WGS sequence"/>
</dbReference>
<feature type="domain" description="UvrD-like helicase ATP-binding" evidence="13">
    <location>
        <begin position="6"/>
        <end position="288"/>
    </location>
</feature>
<dbReference type="PANTHER" id="PTHR11070">
    <property type="entry name" value="UVRD / RECB / PCRA DNA HELICASE FAMILY MEMBER"/>
    <property type="match status" value="1"/>
</dbReference>
<comment type="catalytic activity">
    <reaction evidence="11">
        <text>ATP + H2O = ADP + phosphate + H(+)</text>
        <dbReference type="Rhea" id="RHEA:13065"/>
        <dbReference type="ChEBI" id="CHEBI:15377"/>
        <dbReference type="ChEBI" id="CHEBI:15378"/>
        <dbReference type="ChEBI" id="CHEBI:30616"/>
        <dbReference type="ChEBI" id="CHEBI:43474"/>
        <dbReference type="ChEBI" id="CHEBI:456216"/>
        <dbReference type="EC" id="5.6.2.4"/>
    </reaction>
</comment>
<evidence type="ECO:0000259" key="13">
    <source>
        <dbReference type="PROSITE" id="PS51198"/>
    </source>
</evidence>
<dbReference type="GO" id="GO:0003677">
    <property type="term" value="F:DNA binding"/>
    <property type="evidence" value="ECO:0007669"/>
    <property type="project" value="UniProtKB-KW"/>
</dbReference>
<evidence type="ECO:0000256" key="3">
    <source>
        <dbReference type="ARBA" id="ARBA00022801"/>
    </source>
</evidence>
<dbReference type="Gene3D" id="1.10.486.10">
    <property type="entry name" value="PCRA, domain 4"/>
    <property type="match status" value="1"/>
</dbReference>
<protein>
    <recommendedName>
        <fullName evidence="9">DNA 3'-5' helicase</fullName>
        <ecNumber evidence="9">5.6.2.4</ecNumber>
    </recommendedName>
    <alternativeName>
        <fullName evidence="10">DNA 3'-5' helicase II</fullName>
    </alternativeName>
</protein>
<dbReference type="GO" id="GO:0016787">
    <property type="term" value="F:hydrolase activity"/>
    <property type="evidence" value="ECO:0007669"/>
    <property type="project" value="UniProtKB-UniRule"/>
</dbReference>
<keyword evidence="6" id="KW-0238">DNA-binding</keyword>
<keyword evidence="16" id="KW-1185">Reference proteome</keyword>
<keyword evidence="3 12" id="KW-0378">Hydrolase</keyword>
<dbReference type="GO" id="GO:0000725">
    <property type="term" value="P:recombinational repair"/>
    <property type="evidence" value="ECO:0007669"/>
    <property type="project" value="TreeGrafter"/>
</dbReference>
<comment type="similarity">
    <text evidence="1">Belongs to the helicase family. UvrD subfamily.</text>
</comment>
<dbReference type="Gene3D" id="1.10.10.160">
    <property type="match status" value="1"/>
</dbReference>
<evidence type="ECO:0000259" key="14">
    <source>
        <dbReference type="PROSITE" id="PS51217"/>
    </source>
</evidence>
<evidence type="ECO:0000256" key="1">
    <source>
        <dbReference type="ARBA" id="ARBA00009922"/>
    </source>
</evidence>
<dbReference type="GO" id="GO:0005829">
    <property type="term" value="C:cytosol"/>
    <property type="evidence" value="ECO:0007669"/>
    <property type="project" value="TreeGrafter"/>
</dbReference>
<dbReference type="AlphaFoldDB" id="A0AAW3ZRE7"/>
<dbReference type="InterPro" id="IPR027417">
    <property type="entry name" value="P-loop_NTPase"/>
</dbReference>
<dbReference type="Pfam" id="PF13361">
    <property type="entry name" value="UvrD_C"/>
    <property type="match status" value="1"/>
</dbReference>
<comment type="caution">
    <text evidence="15">The sequence shown here is derived from an EMBL/GenBank/DDBJ whole genome shotgun (WGS) entry which is preliminary data.</text>
</comment>
<feature type="domain" description="UvrD-like helicase C-terminal" evidence="14">
    <location>
        <begin position="289"/>
        <end position="557"/>
    </location>
</feature>
<name>A0AAW3ZRE7_9BACT</name>
<evidence type="ECO:0000313" key="16">
    <source>
        <dbReference type="Proteomes" id="UP000650616"/>
    </source>
</evidence>
<evidence type="ECO:0000256" key="9">
    <source>
        <dbReference type="ARBA" id="ARBA00034808"/>
    </source>
</evidence>